<dbReference type="AlphaFoldDB" id="A0A9W7MCX4"/>
<keyword evidence="1" id="KW-0418">Kinase</keyword>
<evidence type="ECO:0000256" key="2">
    <source>
        <dbReference type="ARBA" id="ARBA00022741"/>
    </source>
</evidence>
<keyword evidence="1" id="KW-0808">Transferase</keyword>
<evidence type="ECO:0008006" key="6">
    <source>
        <dbReference type="Google" id="ProtNLM"/>
    </source>
</evidence>
<dbReference type="EMBL" id="BSYR01000025">
    <property type="protein sequence ID" value="GMI93710.1"/>
    <property type="molecule type" value="Genomic_DNA"/>
</dbReference>
<keyword evidence="1" id="KW-0723">Serine/threonine-protein kinase</keyword>
<dbReference type="Proteomes" id="UP001165190">
    <property type="component" value="Unassembled WGS sequence"/>
</dbReference>
<sequence>MERIFCLESHLHGLDNETGPLDWGAEMKIAPGLAYLHDFTPEVSDFGLARTALDEENKYVSIFITILYHFCFSYLAPEYAMVRSPSCQKRCLQLRCGPTRGSGNRIHVRAAIVLLRAKLFKH</sequence>
<evidence type="ECO:0000313" key="4">
    <source>
        <dbReference type="EMBL" id="GMI93710.1"/>
    </source>
</evidence>
<keyword evidence="5" id="KW-1185">Reference proteome</keyword>
<dbReference type="PANTHER" id="PTHR47989">
    <property type="entry name" value="OS01G0750732 PROTEIN"/>
    <property type="match status" value="1"/>
</dbReference>
<evidence type="ECO:0000256" key="3">
    <source>
        <dbReference type="ARBA" id="ARBA00022840"/>
    </source>
</evidence>
<evidence type="ECO:0000313" key="5">
    <source>
        <dbReference type="Proteomes" id="UP001165190"/>
    </source>
</evidence>
<dbReference type="GO" id="GO:0005524">
    <property type="term" value="F:ATP binding"/>
    <property type="evidence" value="ECO:0007669"/>
    <property type="project" value="UniProtKB-KW"/>
</dbReference>
<reference evidence="4" key="1">
    <citation type="submission" date="2023-05" db="EMBL/GenBank/DDBJ databases">
        <title>Genome and transcriptome analyses reveal genes involved in the formation of fine ridges on petal epidermal cells in Hibiscus trionum.</title>
        <authorList>
            <person name="Koshimizu S."/>
            <person name="Masuda S."/>
            <person name="Ishii T."/>
            <person name="Shirasu K."/>
            <person name="Hoshino A."/>
            <person name="Arita M."/>
        </authorList>
    </citation>
    <scope>NUCLEOTIDE SEQUENCE</scope>
    <source>
        <strain evidence="4">Hamamatsu line</strain>
    </source>
</reference>
<accession>A0A9W7MCX4</accession>
<proteinExistence type="predicted"/>
<evidence type="ECO:0000256" key="1">
    <source>
        <dbReference type="ARBA" id="ARBA00022527"/>
    </source>
</evidence>
<keyword evidence="2" id="KW-0547">Nucleotide-binding</keyword>
<comment type="caution">
    <text evidence="4">The sequence shown here is derived from an EMBL/GenBank/DDBJ whole genome shotgun (WGS) entry which is preliminary data.</text>
</comment>
<protein>
    <recommendedName>
        <fullName evidence="6">Protein kinase domain-containing protein</fullName>
    </recommendedName>
</protein>
<keyword evidence="3" id="KW-0067">ATP-binding</keyword>
<gene>
    <name evidence="4" type="ORF">HRI_003040300</name>
</gene>
<dbReference type="SUPFAM" id="SSF56112">
    <property type="entry name" value="Protein kinase-like (PK-like)"/>
    <property type="match status" value="1"/>
</dbReference>
<dbReference type="PANTHER" id="PTHR47989:SF45">
    <property type="entry name" value="OS01G0709500 PROTEIN"/>
    <property type="match status" value="1"/>
</dbReference>
<dbReference type="InterPro" id="IPR011009">
    <property type="entry name" value="Kinase-like_dom_sf"/>
</dbReference>
<organism evidence="4 5">
    <name type="scientific">Hibiscus trionum</name>
    <name type="common">Flower of an hour</name>
    <dbReference type="NCBI Taxonomy" id="183268"/>
    <lineage>
        <taxon>Eukaryota</taxon>
        <taxon>Viridiplantae</taxon>
        <taxon>Streptophyta</taxon>
        <taxon>Embryophyta</taxon>
        <taxon>Tracheophyta</taxon>
        <taxon>Spermatophyta</taxon>
        <taxon>Magnoliopsida</taxon>
        <taxon>eudicotyledons</taxon>
        <taxon>Gunneridae</taxon>
        <taxon>Pentapetalae</taxon>
        <taxon>rosids</taxon>
        <taxon>malvids</taxon>
        <taxon>Malvales</taxon>
        <taxon>Malvaceae</taxon>
        <taxon>Malvoideae</taxon>
        <taxon>Hibiscus</taxon>
    </lineage>
</organism>
<name>A0A9W7MCX4_HIBTR</name>
<dbReference type="GO" id="GO:0004674">
    <property type="term" value="F:protein serine/threonine kinase activity"/>
    <property type="evidence" value="ECO:0007669"/>
    <property type="project" value="UniProtKB-KW"/>
</dbReference>